<keyword evidence="2" id="KW-0812">Transmembrane</keyword>
<dbReference type="InterPro" id="IPR029062">
    <property type="entry name" value="Class_I_gatase-like"/>
</dbReference>
<dbReference type="CDD" id="cd00198">
    <property type="entry name" value="vWFA"/>
    <property type="match status" value="1"/>
</dbReference>
<keyword evidence="5" id="KW-1185">Reference proteome</keyword>
<name>A0ABZ1BVU3_9FIRM</name>
<feature type="region of interest" description="Disordered" evidence="1">
    <location>
        <begin position="1463"/>
        <end position="1485"/>
    </location>
</feature>
<feature type="transmembrane region" description="Helical" evidence="2">
    <location>
        <begin position="65"/>
        <end position="85"/>
    </location>
</feature>
<dbReference type="SMART" id="SM00327">
    <property type="entry name" value="VWA"/>
    <property type="match status" value="1"/>
</dbReference>
<dbReference type="InterPro" id="IPR002035">
    <property type="entry name" value="VWF_A"/>
</dbReference>
<dbReference type="Proteomes" id="UP001332192">
    <property type="component" value="Chromosome"/>
</dbReference>
<dbReference type="Gene3D" id="3.40.50.880">
    <property type="match status" value="2"/>
</dbReference>
<feature type="compositionally biased region" description="Low complexity" evidence="1">
    <location>
        <begin position="1577"/>
        <end position="1594"/>
    </location>
</feature>
<dbReference type="Pfam" id="PF00092">
    <property type="entry name" value="VWA"/>
    <property type="match status" value="1"/>
</dbReference>
<feature type="region of interest" description="Disordered" evidence="1">
    <location>
        <begin position="804"/>
        <end position="825"/>
    </location>
</feature>
<evidence type="ECO:0000313" key="5">
    <source>
        <dbReference type="Proteomes" id="UP001332192"/>
    </source>
</evidence>
<accession>A0ABZ1BVU3</accession>
<dbReference type="Gene3D" id="3.40.50.410">
    <property type="entry name" value="von Willebrand factor, type A domain"/>
    <property type="match status" value="1"/>
</dbReference>
<feature type="domain" description="VWFA" evidence="3">
    <location>
        <begin position="1060"/>
        <end position="1231"/>
    </location>
</feature>
<dbReference type="InterPro" id="IPR024163">
    <property type="entry name" value="Aerotolerance_reg_N"/>
</dbReference>
<protein>
    <submittedName>
        <fullName evidence="4">VWA domain-containing protein</fullName>
    </submittedName>
</protein>
<dbReference type="InterPro" id="IPR036465">
    <property type="entry name" value="vWFA_dom_sf"/>
</dbReference>
<feature type="compositionally biased region" description="Basic and acidic residues" evidence="1">
    <location>
        <begin position="804"/>
        <end position="816"/>
    </location>
</feature>
<dbReference type="SUPFAM" id="SSF52317">
    <property type="entry name" value="Class I glutamine amidotransferase-like"/>
    <property type="match status" value="1"/>
</dbReference>
<evidence type="ECO:0000256" key="2">
    <source>
        <dbReference type="SAM" id="Phobius"/>
    </source>
</evidence>
<dbReference type="RefSeq" id="WP_324715985.1">
    <property type="nucleotide sequence ID" value="NZ_CP141615.1"/>
</dbReference>
<reference evidence="4 5" key="1">
    <citation type="journal article" date="2024" name="Front. Microbiol.">
        <title>Novel thermophilic genera Geochorda gen. nov. and Carboxydochorda gen. nov. from the deep terrestrial subsurface reveal the ecophysiological diversity in the class Limnochordia.</title>
        <authorList>
            <person name="Karnachuk O.V."/>
            <person name="Lukina A.P."/>
            <person name="Avakyan M.R."/>
            <person name="Kadnikov V.V."/>
            <person name="Begmatov S."/>
            <person name="Beletsky A.V."/>
            <person name="Vlasova K.G."/>
            <person name="Novikov A.A."/>
            <person name="Shcherbakova V.A."/>
            <person name="Mardanov A.V."/>
            <person name="Ravin N.V."/>
        </authorList>
    </citation>
    <scope>NUCLEOTIDE SEQUENCE [LARGE SCALE GENOMIC DNA]</scope>
    <source>
        <strain evidence="4 5">L945</strain>
    </source>
</reference>
<sequence>MNQPPGSWSLTLGAPAWLAAALGGALVILLLHMVRPRPRTVPVSSLLLWKLLEQQVRHEAPLRRLLPHLLMWLQMVALLLLGLALSRPIARVSSTGPEVGVLWVDRSASMQAEEGGQSRFAMAIRALAEAAGQEEARGIREWWAGGVGPGQATLLGPARSPQEARDLLRRIPPPSDGEASFKRALSALAGLKARGRSVFVWLATDGVMDDRSRTGLEELARSVPLRVLPVGDGPLPNVAVTALEAHRSGPDPGQADVMVEVTNFGRAPARAALSVQGDFGVQRRETLTLEPGQAWRTVFAYQVRGLGSLEARIQTQGPDALAVDDARTLVFGDPAQPALVCVRGSPYAPLRHALAAAGNVAVVWDPGGAVAPPAAAPDASCGRVRAPDLVVFRGTEPPASSSGAWRAPLWWVMPQAVPGDGPPVREQAPWEPVLFWQKSHPLLRFVPLDGVWIRRSPAAAPPPPSAEVLAETAAGPAMWEWTDEKSGQRRVETAFALEDSNLAEHVAFPVLVANVIRDAAPGLWEPVQPSVGAGRPVSLWLPPGEKLLLVAPDGQVSPWEPAASDAAFEATERAGVYSLWPAGQPSTNPVAMWAVQPAGPAESDLSGRNLPPLDTPAPAAGSARELPLWPYAATAAAAAMAGEAALHWMLARLPGRAGAGGALAAAWRRSLALRSIAVAAALAALSGLMVPWPPAGRRWVFVVDRSASVPEDARREIDAFLREALRHLGRSDRAWIVEAGATPRLAGVYRGGRPDLPRRPTGDSGLDPSDTDLEAALAAARSLLADTGGPAGGRIVLISDGRQTRGDVTRQARATDGEQAPGAQEVRVPIDVLPVVARPAPDVAVAGIEVPDVPPGHGPVPVRARLYASQAQLARVTLSRNGEELWRGEVHLPGGWSAFRYDDRSPLPDGRMAVYSLAVESAGPDAVPENDRASVAISPRRPGRILWVTGSDGQGTAPAGATWIEQAGLEVDRAPAGALPAQAARLGSYAAVVLDNVAASSMSTEQMRALASFVRDSGGGLVVTGGPASYGPGGYLGTPLDDVLPVRSEVPRRLVVPRVALVLVIDKSGSMSERDAWGTKLDAARRAAAAAIELLTPEDRVGLLAFDSEPRWLAPLEQLRDPAPLLAGLSRLAADGGTELGPALQEALRALAGTRAMVRHAIVLSDGKSTAADFEAMARRAAAEGITISTVAIGPDADAALLADLARWGHGRFYLTRQLQRLPQIFASETLTVTRSAMVTTPVVPVWTPEGRQDGEDGPIPADPASELPALGGYVATTPRPAARVLLASPEGDPVLATWRIGLGRVVAFTSSLTGPWGYQWQRSGLARRSLVRMVRWVMPAQGPGTFTVLADWEADRVRLALDAVGEHGLPLNFLPVTATLIGPSGTPSPSIPMAQEAPGRYAGWFVASEPGGYLVTLRAGDETLHATLVRGYPAEYAPGMPSPSLLARLARDSGGRVLGYVRGAPGPSGRHAAQDAEPSPAPPELTPELARAATSLGRLALSRPGTWAEAPAWPLLLVAAGLLLIADVAVRRWWGESPLAIARELVLGGARRLSAAARAIGGAGETVRRVREQALARRSGASGSAPGRASPAGDGVDPTQAARIYLARLRKERRPR</sequence>
<feature type="region of interest" description="Disordered" evidence="1">
    <location>
        <begin position="748"/>
        <end position="770"/>
    </location>
</feature>
<keyword evidence="2" id="KW-1133">Transmembrane helix</keyword>
<keyword evidence="2" id="KW-0472">Membrane</keyword>
<dbReference type="EMBL" id="CP141615">
    <property type="protein sequence ID" value="WRP16713.1"/>
    <property type="molecule type" value="Genomic_DNA"/>
</dbReference>
<proteinExistence type="predicted"/>
<evidence type="ECO:0000259" key="3">
    <source>
        <dbReference type="PROSITE" id="PS50234"/>
    </source>
</evidence>
<gene>
    <name evidence="4" type="ORF">U7230_11540</name>
</gene>
<organism evidence="4 5">
    <name type="scientific">Carboxydichorda subterranea</name>
    <dbReference type="NCBI Taxonomy" id="3109565"/>
    <lineage>
        <taxon>Bacteria</taxon>
        <taxon>Bacillati</taxon>
        <taxon>Bacillota</taxon>
        <taxon>Limnochordia</taxon>
        <taxon>Limnochordales</taxon>
        <taxon>Geochordaceae</taxon>
        <taxon>Carboxydichorda</taxon>
    </lineage>
</organism>
<evidence type="ECO:0000256" key="1">
    <source>
        <dbReference type="SAM" id="MobiDB-lite"/>
    </source>
</evidence>
<feature type="region of interest" description="Disordered" evidence="1">
    <location>
        <begin position="1575"/>
        <end position="1601"/>
    </location>
</feature>
<dbReference type="PANTHER" id="PTHR37947:SF2">
    <property type="entry name" value="VON WILLEBRAND FACTOR TYPE A"/>
    <property type="match status" value="1"/>
</dbReference>
<evidence type="ECO:0000313" key="4">
    <source>
        <dbReference type="EMBL" id="WRP16713.1"/>
    </source>
</evidence>
<dbReference type="SUPFAM" id="SSF53300">
    <property type="entry name" value="vWA-like"/>
    <property type="match status" value="2"/>
</dbReference>
<dbReference type="Pfam" id="PF07584">
    <property type="entry name" value="BatA"/>
    <property type="match status" value="1"/>
</dbReference>
<feature type="compositionally biased region" description="Basic and acidic residues" evidence="1">
    <location>
        <begin position="752"/>
        <end position="761"/>
    </location>
</feature>
<dbReference type="PROSITE" id="PS50234">
    <property type="entry name" value="VWFA"/>
    <property type="match status" value="1"/>
</dbReference>
<dbReference type="PANTHER" id="PTHR37947">
    <property type="entry name" value="BLL2462 PROTEIN"/>
    <property type="match status" value="1"/>
</dbReference>
<feature type="transmembrane region" description="Helical" evidence="2">
    <location>
        <begin position="12"/>
        <end position="31"/>
    </location>
</feature>